<comment type="caution">
    <text evidence="2">The sequence shown here is derived from an EMBL/GenBank/DDBJ whole genome shotgun (WGS) entry which is preliminary data.</text>
</comment>
<feature type="region of interest" description="Disordered" evidence="1">
    <location>
        <begin position="1"/>
        <end position="38"/>
    </location>
</feature>
<evidence type="ECO:0000313" key="2">
    <source>
        <dbReference type="EMBL" id="CAH8384366.1"/>
    </source>
</evidence>
<evidence type="ECO:0000313" key="3">
    <source>
        <dbReference type="Proteomes" id="UP001642260"/>
    </source>
</evidence>
<evidence type="ECO:0000256" key="1">
    <source>
        <dbReference type="SAM" id="MobiDB-lite"/>
    </source>
</evidence>
<dbReference type="EMBL" id="CAKOAT010616154">
    <property type="protein sequence ID" value="CAH8384366.1"/>
    <property type="molecule type" value="Genomic_DNA"/>
</dbReference>
<name>A0ABC8LMC0_ERUVS</name>
<gene>
    <name evidence="2" type="ORF">ERUC_LOCUS36849</name>
</gene>
<keyword evidence="3" id="KW-1185">Reference proteome</keyword>
<accession>A0ABC8LMC0</accession>
<dbReference type="AlphaFoldDB" id="A0ABC8LMC0"/>
<feature type="compositionally biased region" description="Basic and acidic residues" evidence="1">
    <location>
        <begin position="15"/>
        <end position="28"/>
    </location>
</feature>
<protein>
    <submittedName>
        <fullName evidence="2">Uncharacterized protein</fullName>
    </submittedName>
</protein>
<dbReference type="Proteomes" id="UP001642260">
    <property type="component" value="Unassembled WGS sequence"/>
</dbReference>
<proteinExistence type="predicted"/>
<reference evidence="2 3" key="1">
    <citation type="submission" date="2022-03" db="EMBL/GenBank/DDBJ databases">
        <authorList>
            <person name="Macdonald S."/>
            <person name="Ahmed S."/>
            <person name="Newling K."/>
        </authorList>
    </citation>
    <scope>NUCLEOTIDE SEQUENCE [LARGE SCALE GENOMIC DNA]</scope>
</reference>
<organism evidence="2 3">
    <name type="scientific">Eruca vesicaria subsp. sativa</name>
    <name type="common">Garden rocket</name>
    <name type="synonym">Eruca sativa</name>
    <dbReference type="NCBI Taxonomy" id="29727"/>
    <lineage>
        <taxon>Eukaryota</taxon>
        <taxon>Viridiplantae</taxon>
        <taxon>Streptophyta</taxon>
        <taxon>Embryophyta</taxon>
        <taxon>Tracheophyta</taxon>
        <taxon>Spermatophyta</taxon>
        <taxon>Magnoliopsida</taxon>
        <taxon>eudicotyledons</taxon>
        <taxon>Gunneridae</taxon>
        <taxon>Pentapetalae</taxon>
        <taxon>rosids</taxon>
        <taxon>malvids</taxon>
        <taxon>Brassicales</taxon>
        <taxon>Brassicaceae</taxon>
        <taxon>Brassiceae</taxon>
        <taxon>Eruca</taxon>
    </lineage>
</organism>
<sequence length="81" mass="8805">MKLTFSAQGKSLEYGQKDGNNDHGDDMHGIVSEPTKLNIDDNNHKEALTIGTSLGGIHNNKTHATISSKVVKKAQSHSLRH</sequence>